<proteinExistence type="predicted"/>
<feature type="transmembrane region" description="Helical" evidence="12">
    <location>
        <begin position="256"/>
        <end position="275"/>
    </location>
</feature>
<name>A0A2H4SP80_CORMI</name>
<feature type="compositionally biased region" description="Acidic residues" evidence="11">
    <location>
        <begin position="1116"/>
        <end position="1128"/>
    </location>
</feature>
<dbReference type="GO" id="GO:0008289">
    <property type="term" value="F:lipid binding"/>
    <property type="evidence" value="ECO:0007669"/>
    <property type="project" value="UniProtKB-KW"/>
</dbReference>
<evidence type="ECO:0000256" key="6">
    <source>
        <dbReference type="ARBA" id="ARBA00022824"/>
    </source>
</evidence>
<keyword evidence="3" id="KW-0597">Phosphoprotein</keyword>
<feature type="region of interest" description="Disordered" evidence="11">
    <location>
        <begin position="377"/>
        <end position="407"/>
    </location>
</feature>
<dbReference type="PROSITE" id="PS50004">
    <property type="entry name" value="C2"/>
    <property type="match status" value="2"/>
</dbReference>
<dbReference type="InterPro" id="IPR035892">
    <property type="entry name" value="C2_domain_sf"/>
</dbReference>
<evidence type="ECO:0000256" key="1">
    <source>
        <dbReference type="ARBA" id="ARBA00004586"/>
    </source>
</evidence>
<comment type="subcellular location">
    <subcellularLocation>
        <location evidence="1">Endoplasmic reticulum membrane</location>
    </subcellularLocation>
</comment>
<dbReference type="CDD" id="cd04052">
    <property type="entry name" value="C2B_Tricalbin-like"/>
    <property type="match status" value="1"/>
</dbReference>
<dbReference type="InterPro" id="IPR031468">
    <property type="entry name" value="SMP_LBD"/>
</dbReference>
<evidence type="ECO:0000256" key="7">
    <source>
        <dbReference type="ARBA" id="ARBA00022989"/>
    </source>
</evidence>
<evidence type="ECO:0000259" key="14">
    <source>
        <dbReference type="PROSITE" id="PS51847"/>
    </source>
</evidence>
<dbReference type="CDD" id="cd21676">
    <property type="entry name" value="SMP_Mug190"/>
    <property type="match status" value="1"/>
</dbReference>
<dbReference type="GO" id="GO:0006869">
    <property type="term" value="P:lipid transport"/>
    <property type="evidence" value="ECO:0007669"/>
    <property type="project" value="UniProtKB-KW"/>
</dbReference>
<dbReference type="EMBL" id="CP023325">
    <property type="protein sequence ID" value="ATY64903.1"/>
    <property type="molecule type" value="Genomic_DNA"/>
</dbReference>
<feature type="transmembrane region" description="Helical" evidence="12">
    <location>
        <begin position="443"/>
        <end position="461"/>
    </location>
</feature>
<dbReference type="AlphaFoldDB" id="A0A2H4SP80"/>
<keyword evidence="7 12" id="KW-1133">Transmembrane helix</keyword>
<feature type="domain" description="SMP-LTD" evidence="14">
    <location>
        <begin position="307"/>
        <end position="542"/>
    </location>
</feature>
<gene>
    <name evidence="15" type="ORF">A9K55_005260</name>
</gene>
<dbReference type="Pfam" id="PF25669">
    <property type="entry name" value="SMP_MUG190-like"/>
    <property type="match status" value="1"/>
</dbReference>
<dbReference type="GO" id="GO:0061817">
    <property type="term" value="P:endoplasmic reticulum-plasma membrane tethering"/>
    <property type="evidence" value="ECO:0007669"/>
    <property type="project" value="InterPro"/>
</dbReference>
<dbReference type="Gene3D" id="2.60.40.150">
    <property type="entry name" value="C2 domain"/>
    <property type="match status" value="2"/>
</dbReference>
<evidence type="ECO:0000256" key="10">
    <source>
        <dbReference type="ARBA" id="ARBA00023136"/>
    </source>
</evidence>
<protein>
    <submittedName>
        <fullName evidence="15">Meiotically up-regulated</fullName>
    </submittedName>
</protein>
<keyword evidence="5" id="KW-0677">Repeat</keyword>
<dbReference type="PANTHER" id="PTHR47348">
    <property type="entry name" value="MEIOTICALLY UP-REGULATED GENE 190 PROTEIN"/>
    <property type="match status" value="1"/>
</dbReference>
<evidence type="ECO:0000256" key="3">
    <source>
        <dbReference type="ARBA" id="ARBA00022553"/>
    </source>
</evidence>
<evidence type="ECO:0000313" key="16">
    <source>
        <dbReference type="Proteomes" id="UP000323067"/>
    </source>
</evidence>
<feature type="transmembrane region" description="Helical" evidence="12">
    <location>
        <begin position="225"/>
        <end position="244"/>
    </location>
</feature>
<keyword evidence="10 12" id="KW-0472">Membrane</keyword>
<keyword evidence="4 12" id="KW-0812">Transmembrane</keyword>
<dbReference type="PANTHER" id="PTHR47348:SF2">
    <property type="entry name" value="MEIOTICALLY UP-REGULATED 190 PROTEIN"/>
    <property type="match status" value="1"/>
</dbReference>
<feature type="region of interest" description="Disordered" evidence="11">
    <location>
        <begin position="1106"/>
        <end position="1164"/>
    </location>
</feature>
<accession>A0A2H4SP80</accession>
<dbReference type="OrthoDB" id="419768at2759"/>
<dbReference type="SUPFAM" id="SSF49562">
    <property type="entry name" value="C2 domain (Calcium/lipid-binding domain, CaLB)"/>
    <property type="match status" value="2"/>
</dbReference>
<evidence type="ECO:0000256" key="5">
    <source>
        <dbReference type="ARBA" id="ARBA00022737"/>
    </source>
</evidence>
<feature type="domain" description="C2" evidence="13">
    <location>
        <begin position="761"/>
        <end position="898"/>
    </location>
</feature>
<dbReference type="InterPro" id="IPR037767">
    <property type="entry name" value="C2A_Mug190-like"/>
</dbReference>
<reference evidence="15 16" key="1">
    <citation type="journal article" date="2017" name="BMC Genomics">
        <title>Chromosome level assembly and secondary metabolite potential of the parasitic fungus Cordyceps militaris.</title>
        <authorList>
            <person name="Kramer G.J."/>
            <person name="Nodwell J.R."/>
        </authorList>
    </citation>
    <scope>NUCLEOTIDE SEQUENCE [LARGE SCALE GENOMIC DNA]</scope>
    <source>
        <strain evidence="15 16">ATCC 34164</strain>
    </source>
</reference>
<feature type="compositionally biased region" description="Basic and acidic residues" evidence="11">
    <location>
        <begin position="186"/>
        <end position="197"/>
    </location>
</feature>
<keyword evidence="2" id="KW-0813">Transport</keyword>
<evidence type="ECO:0000256" key="4">
    <source>
        <dbReference type="ARBA" id="ARBA00022692"/>
    </source>
</evidence>
<dbReference type="InterPro" id="IPR000008">
    <property type="entry name" value="C2_dom"/>
</dbReference>
<dbReference type="Pfam" id="PF00168">
    <property type="entry name" value="C2"/>
    <property type="match status" value="2"/>
</dbReference>
<dbReference type="Pfam" id="PF25331">
    <property type="entry name" value="C2_Mug190_3rd"/>
    <property type="match status" value="1"/>
</dbReference>
<keyword evidence="9" id="KW-0446">Lipid-binding</keyword>
<dbReference type="VEuPathDB" id="FungiDB:A9K55_005260"/>
<feature type="compositionally biased region" description="Basic residues" evidence="11">
    <location>
        <begin position="1134"/>
        <end position="1143"/>
    </location>
</feature>
<evidence type="ECO:0000313" key="15">
    <source>
        <dbReference type="EMBL" id="ATY64903.1"/>
    </source>
</evidence>
<evidence type="ECO:0000256" key="11">
    <source>
        <dbReference type="SAM" id="MobiDB-lite"/>
    </source>
</evidence>
<feature type="region of interest" description="Disordered" evidence="11">
    <location>
        <begin position="1"/>
        <end position="25"/>
    </location>
</feature>
<keyword evidence="6" id="KW-0256">Endoplasmic reticulum</keyword>
<feature type="region of interest" description="Disordered" evidence="11">
    <location>
        <begin position="177"/>
        <end position="199"/>
    </location>
</feature>
<dbReference type="PROSITE" id="PS51847">
    <property type="entry name" value="SMP"/>
    <property type="match status" value="1"/>
</dbReference>
<dbReference type="SMART" id="SM00239">
    <property type="entry name" value="C2"/>
    <property type="match status" value="2"/>
</dbReference>
<dbReference type="GO" id="GO:0005789">
    <property type="term" value="C:endoplasmic reticulum membrane"/>
    <property type="evidence" value="ECO:0007669"/>
    <property type="project" value="UniProtKB-SubCell"/>
</dbReference>
<dbReference type="Proteomes" id="UP000323067">
    <property type="component" value="Chromosome v"/>
</dbReference>
<feature type="compositionally biased region" description="Low complexity" evidence="11">
    <location>
        <begin position="64"/>
        <end position="87"/>
    </location>
</feature>
<dbReference type="CDD" id="cd04041">
    <property type="entry name" value="C2A_fungal"/>
    <property type="match status" value="1"/>
</dbReference>
<evidence type="ECO:0000256" key="8">
    <source>
        <dbReference type="ARBA" id="ARBA00023055"/>
    </source>
</evidence>
<feature type="domain" description="C2" evidence="13">
    <location>
        <begin position="540"/>
        <end position="669"/>
    </location>
</feature>
<dbReference type="InterPro" id="IPR057349">
    <property type="entry name" value="C2_Mug190_3rd"/>
</dbReference>
<keyword evidence="8" id="KW-0445">Lipid transport</keyword>
<dbReference type="VEuPathDB" id="FungiDB:CCM_08160"/>
<feature type="region of interest" description="Disordered" evidence="11">
    <location>
        <begin position="58"/>
        <end position="149"/>
    </location>
</feature>
<evidence type="ECO:0000256" key="2">
    <source>
        <dbReference type="ARBA" id="ARBA00022448"/>
    </source>
</evidence>
<feature type="compositionally biased region" description="Basic and acidic residues" evidence="11">
    <location>
        <begin position="381"/>
        <end position="399"/>
    </location>
</feature>
<evidence type="ECO:0000256" key="9">
    <source>
        <dbReference type="ARBA" id="ARBA00023121"/>
    </source>
</evidence>
<dbReference type="InterPro" id="IPR037765">
    <property type="entry name" value="C2B_Tricalbin"/>
</dbReference>
<evidence type="ECO:0000259" key="13">
    <source>
        <dbReference type="PROSITE" id="PS50004"/>
    </source>
</evidence>
<sequence>MSGSISTDDVRRYQEPYSGHRPVPTITKYREELALRQQEAMQHDEVAAPAVVVTDEDLAELRPSRSMLSPGPRPSSSLGIRRALSVRGRSRSRSRSRGPDEEDDRPQNLPMIDTSQTDPALTDPRQRRKELGAKGKEKRRQRAEREVTDPVTHQTIIIRDFDDDALENVTFNDAATLAPRKSTSSSRDEPTGTKKPADPAALYREFPVPDFGGLRDEIEQISRQGATVGVFGAAIILIAAYEIYKLLPTSTKQGNIPWFLFYGGFFLMAYLAIFVRDFSSRQTRQLFEDEVWHAHREKMKAEADESTHERTVWLNSVLRTLWPIINPDLFASFTDILEDVMQASIPKIVRMVSIEDIGQGSEPLRILGIRWLPSGATSETLRPKDGTGKDEGDKTRAKDAAASNPFGPHVMDDEEGSFVNLEISFAYRTRASSRMAKQRNNDLHLFVAFYLPGNIKIPVWVNLHGMIGTVRARLQLIADPPFISLCTVTLMGQPKVAMSCVPLVQRGLNIMDVPLISNFVQAAVDAAVAQYVAPKSLTIDLQKILVGEDFKKNTLAKGVLMVTIKRGYDFKMGDAAIPFFREGGSDPYVSVGWAKFGKVVWSTRIMFKEMSPCWDETCFVLVTPEELNIDERLRVQLWDSDRFTADDDLGRIEVSLKEIMENPESNGKMSHRADGFRALKSGDNMPGKLEWSVGYFSKTKILDSQFQLQTRDPRVRNMEQLNKKVERTCERKLREAMLKDTTLERHEEDMEKKRVLEFKTEHDEMIISAPPPEDYPSGLLSIQIHNLTGLEIKKLSKEHKSKFGSASDDEEETGEGLPSSYCTIVINHRKTFKSRVKPQNSKPFFNAGCERFIRDWRDCEVYVSVRDARLHEDDPLLGIVHLPLAQVFKQRSQVMGWWPISGGIGNGRIRISLVWRSVSLQAPRNLLGWQYGTLDIRHKAIGTDVPEELRSCKIRLQTNISTGKMYPSATEDGHAVWATKSSKHVALALHQRYSSCLSLTFVDGRRLLGESISAFCVLWLKDVPDEEEQEIDLPIWKGDYKRATSNCLETCGDKMGTLKLRLTLWAGMGSAHTSWASGSEHLRQVVEVIDTARDILQTDDFERSAGIVDADTAADSSDDDGPDNNADNDDAKSQHHNHRHTRHGSPGAGRDAELPDGSTADKQSMLDQVRDYKKTAKTLHRQHRGIMQWKIPRTAKWVKNKLGRVEDGVSGIFEHDVKQRAEIETEV</sequence>
<organism evidence="15 16">
    <name type="scientific">Cordyceps militaris</name>
    <name type="common">Caterpillar fungus</name>
    <name type="synonym">Clavaria militaris</name>
    <dbReference type="NCBI Taxonomy" id="73501"/>
    <lineage>
        <taxon>Eukaryota</taxon>
        <taxon>Fungi</taxon>
        <taxon>Dikarya</taxon>
        <taxon>Ascomycota</taxon>
        <taxon>Pezizomycotina</taxon>
        <taxon>Sordariomycetes</taxon>
        <taxon>Hypocreomycetidae</taxon>
        <taxon>Hypocreales</taxon>
        <taxon>Cordycipitaceae</taxon>
        <taxon>Cordyceps</taxon>
    </lineage>
</organism>
<evidence type="ECO:0000256" key="12">
    <source>
        <dbReference type="SAM" id="Phobius"/>
    </source>
</evidence>